<sequence>MVLSKPSLRVPTSYTLKDARQHPYPRPLFEDDDIDHLYAPHPSNDSLVDFILEAEQRRVDHDTRDHDEVNEGEADGKDDFPVLSLILLELILLALIFLKRALIMGFLMRFINEEE</sequence>
<evidence type="ECO:0000313" key="3">
    <source>
        <dbReference type="Proteomes" id="UP000054988"/>
    </source>
</evidence>
<protein>
    <submittedName>
        <fullName evidence="2">Uncharacterized protein</fullName>
    </submittedName>
</protein>
<name>A0A0W0F1D6_MONRR</name>
<organism evidence="2 3">
    <name type="scientific">Moniliophthora roreri</name>
    <name type="common">Frosty pod rot fungus</name>
    <name type="synonym">Monilia roreri</name>
    <dbReference type="NCBI Taxonomy" id="221103"/>
    <lineage>
        <taxon>Eukaryota</taxon>
        <taxon>Fungi</taxon>
        <taxon>Dikarya</taxon>
        <taxon>Basidiomycota</taxon>
        <taxon>Agaricomycotina</taxon>
        <taxon>Agaricomycetes</taxon>
        <taxon>Agaricomycetidae</taxon>
        <taxon>Agaricales</taxon>
        <taxon>Marasmiineae</taxon>
        <taxon>Marasmiaceae</taxon>
        <taxon>Moniliophthora</taxon>
    </lineage>
</organism>
<proteinExistence type="predicted"/>
<comment type="caution">
    <text evidence="2">The sequence shown here is derived from an EMBL/GenBank/DDBJ whole genome shotgun (WGS) entry which is preliminary data.</text>
</comment>
<reference evidence="2 3" key="1">
    <citation type="submission" date="2015-12" db="EMBL/GenBank/DDBJ databases">
        <title>Draft genome sequence of Moniliophthora roreri, the causal agent of frosty pod rot of cacao.</title>
        <authorList>
            <person name="Aime M.C."/>
            <person name="Diaz-Valderrama J.R."/>
            <person name="Kijpornyongpan T."/>
            <person name="Phillips-Mora W."/>
        </authorList>
    </citation>
    <scope>NUCLEOTIDE SEQUENCE [LARGE SCALE GENOMIC DNA]</scope>
    <source>
        <strain evidence="2 3">MCA 2952</strain>
    </source>
</reference>
<dbReference type="EMBL" id="LATX01002396">
    <property type="protein sequence ID" value="KTB30125.1"/>
    <property type="molecule type" value="Genomic_DNA"/>
</dbReference>
<evidence type="ECO:0000313" key="2">
    <source>
        <dbReference type="EMBL" id="KTB30125.1"/>
    </source>
</evidence>
<keyword evidence="1" id="KW-1133">Transmembrane helix</keyword>
<gene>
    <name evidence="2" type="ORF">WG66_17303</name>
</gene>
<evidence type="ECO:0000256" key="1">
    <source>
        <dbReference type="SAM" id="Phobius"/>
    </source>
</evidence>
<keyword evidence="1" id="KW-0472">Membrane</keyword>
<keyword evidence="1" id="KW-0812">Transmembrane</keyword>
<dbReference type="Proteomes" id="UP000054988">
    <property type="component" value="Unassembled WGS sequence"/>
</dbReference>
<feature type="transmembrane region" description="Helical" evidence="1">
    <location>
        <begin position="80"/>
        <end position="98"/>
    </location>
</feature>
<accession>A0A0W0F1D6</accession>
<dbReference type="AlphaFoldDB" id="A0A0W0F1D6"/>